<keyword evidence="12" id="KW-0472">Membrane</keyword>
<sequence>MSGSNQSQYRPRVSRMSKTAMFIVFLIAGALVAAGIVALLTSIFNHKQEGREQFTQVVELDETVVDPAVWGQNFPEQYESYMMTSDPRPGNYFPRTPTADDPREWTTYDNLANDERLVTMWAGYPFSVDYTEPRGHNWMLIDQRYTKRTTQFKQPGYCLNCHVSVPKLFTDLGNGDTVAGWEKMNAMTYDDAYEIAKDNGPIACIDCHDPATMELRVTRPAFMRGIAAYKASQGVSDYDVNRDASTQEMRTYVCAQCHVEYYRSPEDDNLTFPWSKGLTIDDAYNYYQEIDFTDFTHELTGASIIKAQHPDFETWQNGTHGQAGVTCADCHMAYQSAGAKKVSNHHVTSPMDDVNGTCGTCHKVSDDELKARVATIQTRFYQARDVSFDALVALIDDIEKAQSNGTPADRVEAARNYQRKAQFYMDYVESENSHGFHAPEYSLRILNDVTDTARQGQLALTGADVPSTPEPGRANDQAAPLPAGSTPINTSVPTPSPSP</sequence>
<gene>
    <name evidence="13" type="ORF">PROPJV5_0384</name>
</gene>
<dbReference type="InterPro" id="IPR036280">
    <property type="entry name" value="Multihaem_cyt_sf"/>
</dbReference>
<evidence type="ECO:0000256" key="3">
    <source>
        <dbReference type="ARBA" id="ARBA00011887"/>
    </source>
</evidence>
<evidence type="ECO:0000256" key="10">
    <source>
        <dbReference type="ARBA" id="ARBA00049131"/>
    </source>
</evidence>
<evidence type="ECO:0000256" key="8">
    <source>
        <dbReference type="ARBA" id="ARBA00023002"/>
    </source>
</evidence>
<feature type="region of interest" description="Disordered" evidence="11">
    <location>
        <begin position="459"/>
        <end position="499"/>
    </location>
</feature>
<dbReference type="GO" id="GO:0019645">
    <property type="term" value="P:anaerobic electron transport chain"/>
    <property type="evidence" value="ECO:0007669"/>
    <property type="project" value="TreeGrafter"/>
</dbReference>
<dbReference type="PANTHER" id="PTHR30633:SF0">
    <property type="entry name" value="CYTOCHROME C-552"/>
    <property type="match status" value="1"/>
</dbReference>
<evidence type="ECO:0000256" key="6">
    <source>
        <dbReference type="ARBA" id="ARBA00022729"/>
    </source>
</evidence>
<evidence type="ECO:0000256" key="12">
    <source>
        <dbReference type="SAM" id="Phobius"/>
    </source>
</evidence>
<name>A0A375HY36_9ACTN</name>
<dbReference type="AlphaFoldDB" id="A0A375HY36"/>
<keyword evidence="12" id="KW-0812">Transmembrane</keyword>
<dbReference type="EC" id="1.7.2.2" evidence="3"/>
<dbReference type="PIRSF" id="PIRSF000243">
    <property type="entry name" value="Cyt_c552"/>
    <property type="match status" value="1"/>
</dbReference>
<dbReference type="GO" id="GO:0046872">
    <property type="term" value="F:metal ion binding"/>
    <property type="evidence" value="ECO:0007669"/>
    <property type="project" value="UniProtKB-KW"/>
</dbReference>
<dbReference type="SUPFAM" id="SSF48695">
    <property type="entry name" value="Multiheme cytochromes"/>
    <property type="match status" value="1"/>
</dbReference>
<keyword evidence="4" id="KW-0349">Heme</keyword>
<dbReference type="InterPro" id="IPR003321">
    <property type="entry name" value="Cyt_c552"/>
</dbReference>
<dbReference type="Gene3D" id="1.20.140.10">
    <property type="entry name" value="Butyryl-CoA Dehydrogenase, subunit A, domain 3"/>
    <property type="match status" value="1"/>
</dbReference>
<evidence type="ECO:0000256" key="9">
    <source>
        <dbReference type="ARBA" id="ARBA00023004"/>
    </source>
</evidence>
<organism evidence="13 14">
    <name type="scientific">Propionibacterium ruminifibrarum</name>
    <dbReference type="NCBI Taxonomy" id="1962131"/>
    <lineage>
        <taxon>Bacteria</taxon>
        <taxon>Bacillati</taxon>
        <taxon>Actinomycetota</taxon>
        <taxon>Actinomycetes</taxon>
        <taxon>Propionibacteriales</taxon>
        <taxon>Propionibacteriaceae</taxon>
        <taxon>Propionibacterium</taxon>
    </lineage>
</organism>
<keyword evidence="9" id="KW-0408">Iron</keyword>
<dbReference type="EMBL" id="OMOH01000001">
    <property type="protein sequence ID" value="SPF67368.1"/>
    <property type="molecule type" value="Genomic_DNA"/>
</dbReference>
<comment type="catalytic activity">
    <reaction evidence="10">
        <text>6 Fe(III)-[cytochrome c] + NH4(+) + 2 H2O = 6 Fe(II)-[cytochrome c] + nitrite + 8 H(+)</text>
        <dbReference type="Rhea" id="RHEA:13089"/>
        <dbReference type="Rhea" id="RHEA-COMP:10350"/>
        <dbReference type="Rhea" id="RHEA-COMP:14399"/>
        <dbReference type="ChEBI" id="CHEBI:15377"/>
        <dbReference type="ChEBI" id="CHEBI:15378"/>
        <dbReference type="ChEBI" id="CHEBI:16301"/>
        <dbReference type="ChEBI" id="CHEBI:28938"/>
        <dbReference type="ChEBI" id="CHEBI:29033"/>
        <dbReference type="ChEBI" id="CHEBI:29034"/>
        <dbReference type="EC" id="1.7.2.2"/>
    </reaction>
</comment>
<evidence type="ECO:0000256" key="11">
    <source>
        <dbReference type="SAM" id="MobiDB-lite"/>
    </source>
</evidence>
<dbReference type="Gene3D" id="1.10.1130.10">
    <property type="entry name" value="Flavocytochrome C3, Chain A"/>
    <property type="match status" value="1"/>
</dbReference>
<protein>
    <recommendedName>
        <fullName evidence="3">nitrite reductase (cytochrome; ammonia-forming)</fullName>
        <ecNumber evidence="3">1.7.2.2</ecNumber>
    </recommendedName>
</protein>
<proteinExistence type="inferred from homology"/>
<dbReference type="PANTHER" id="PTHR30633">
    <property type="entry name" value="CYTOCHROME C-552 RESPIRATORY NITRITE REDUCTASE"/>
    <property type="match status" value="1"/>
</dbReference>
<evidence type="ECO:0000313" key="13">
    <source>
        <dbReference type="EMBL" id="SPF67368.1"/>
    </source>
</evidence>
<comment type="subcellular location">
    <subcellularLocation>
        <location evidence="1">Cell envelope</location>
    </subcellularLocation>
</comment>
<evidence type="ECO:0000313" key="14">
    <source>
        <dbReference type="Proteomes" id="UP000265962"/>
    </source>
</evidence>
<dbReference type="GO" id="GO:0020037">
    <property type="term" value="F:heme binding"/>
    <property type="evidence" value="ECO:0007669"/>
    <property type="project" value="TreeGrafter"/>
</dbReference>
<evidence type="ECO:0000256" key="2">
    <source>
        <dbReference type="ARBA" id="ARBA00009288"/>
    </source>
</evidence>
<evidence type="ECO:0000256" key="5">
    <source>
        <dbReference type="ARBA" id="ARBA00022723"/>
    </source>
</evidence>
<comment type="similarity">
    <text evidence="2">Belongs to the cytochrome c-552 family.</text>
</comment>
<dbReference type="CDD" id="cd00548">
    <property type="entry name" value="NrfA-like"/>
    <property type="match status" value="1"/>
</dbReference>
<dbReference type="RefSeq" id="WP_220474290.1">
    <property type="nucleotide sequence ID" value="NZ_OMOH01000001.1"/>
</dbReference>
<evidence type="ECO:0000256" key="1">
    <source>
        <dbReference type="ARBA" id="ARBA00004196"/>
    </source>
</evidence>
<keyword evidence="8 13" id="KW-0560">Oxidoreductase</keyword>
<dbReference type="GO" id="GO:0030288">
    <property type="term" value="C:outer membrane-bounded periplasmic space"/>
    <property type="evidence" value="ECO:0007669"/>
    <property type="project" value="TreeGrafter"/>
</dbReference>
<accession>A0A375HY36</accession>
<reference evidence="14" key="1">
    <citation type="submission" date="2018-02" db="EMBL/GenBank/DDBJ databases">
        <authorList>
            <person name="Hornung B."/>
        </authorList>
    </citation>
    <scope>NUCLEOTIDE SEQUENCE [LARGE SCALE GENOMIC DNA]</scope>
</reference>
<evidence type="ECO:0000256" key="4">
    <source>
        <dbReference type="ARBA" id="ARBA00022617"/>
    </source>
</evidence>
<dbReference type="Pfam" id="PF02335">
    <property type="entry name" value="Cytochrom_C552"/>
    <property type="match status" value="1"/>
</dbReference>
<feature type="transmembrane region" description="Helical" evidence="12">
    <location>
        <begin position="20"/>
        <end position="44"/>
    </location>
</feature>
<keyword evidence="6" id="KW-0732">Signal</keyword>
<evidence type="ECO:0000256" key="7">
    <source>
        <dbReference type="ARBA" id="ARBA00022837"/>
    </source>
</evidence>
<keyword evidence="14" id="KW-1185">Reference proteome</keyword>
<keyword evidence="7" id="KW-0106">Calcium</keyword>
<dbReference type="GO" id="GO:0042279">
    <property type="term" value="F:nitrite reductase (cytochrome, ammonia-forming) activity"/>
    <property type="evidence" value="ECO:0007669"/>
    <property type="project" value="UniProtKB-EC"/>
</dbReference>
<dbReference type="Proteomes" id="UP000265962">
    <property type="component" value="Unassembled WGS sequence"/>
</dbReference>
<keyword evidence="12" id="KW-1133">Transmembrane helix</keyword>
<keyword evidence="5" id="KW-0479">Metal-binding</keyword>